<dbReference type="Proteomes" id="UP000694044">
    <property type="component" value="Unassembled WGS sequence"/>
</dbReference>
<dbReference type="AlphaFoldDB" id="A0A8T1V2N8"/>
<dbReference type="OrthoDB" id="167202at2759"/>
<sequence length="253" mass="27861">LELPRLLAPDLPSIARSFLRPKTNSLKRSEYRRRARKAAHEQVFREPDDRLASLTAQPSAYAALVHANPHELLPVVEEHALLRLYSGKPSTTHGTERSLLRRLAADYTAEEAPAASAILADQILDDTYRALARAYACLDLFLRTHAPAIYHDPVKVQALCGDTPISSFQYSNILLWTDETLAALCRSQLGQEFEQYLSPSVRHAFQLVLEDHSSDMADSDSTASSMSDVGDATETTPANDLSMGSTESPQASL</sequence>
<keyword evidence="3" id="KW-1185">Reference proteome</keyword>
<feature type="compositionally biased region" description="Polar residues" evidence="1">
    <location>
        <begin position="233"/>
        <end position="253"/>
    </location>
</feature>
<feature type="non-terminal residue" evidence="2">
    <location>
        <position position="1"/>
    </location>
</feature>
<organism evidence="2 3">
    <name type="scientific">Phytophthora pseudosyringae</name>
    <dbReference type="NCBI Taxonomy" id="221518"/>
    <lineage>
        <taxon>Eukaryota</taxon>
        <taxon>Sar</taxon>
        <taxon>Stramenopiles</taxon>
        <taxon>Oomycota</taxon>
        <taxon>Peronosporomycetes</taxon>
        <taxon>Peronosporales</taxon>
        <taxon>Peronosporaceae</taxon>
        <taxon>Phytophthora</taxon>
    </lineage>
</organism>
<protein>
    <submittedName>
        <fullName evidence="2">Uncharacterized protein</fullName>
    </submittedName>
</protein>
<feature type="region of interest" description="Disordered" evidence="1">
    <location>
        <begin position="215"/>
        <end position="253"/>
    </location>
</feature>
<reference evidence="2" key="1">
    <citation type="submission" date="2021-02" db="EMBL/GenBank/DDBJ databases">
        <authorList>
            <person name="Palmer J.M."/>
        </authorList>
    </citation>
    <scope>NUCLEOTIDE SEQUENCE</scope>
    <source>
        <strain evidence="2">SCRP734</strain>
    </source>
</reference>
<evidence type="ECO:0000256" key="1">
    <source>
        <dbReference type="SAM" id="MobiDB-lite"/>
    </source>
</evidence>
<name>A0A8T1V2N8_9STRA</name>
<evidence type="ECO:0000313" key="2">
    <source>
        <dbReference type="EMBL" id="KAG7375552.1"/>
    </source>
</evidence>
<dbReference type="EMBL" id="JAGDFM010001078">
    <property type="protein sequence ID" value="KAG7375552.1"/>
    <property type="molecule type" value="Genomic_DNA"/>
</dbReference>
<gene>
    <name evidence="2" type="ORF">PHYPSEUDO_000655</name>
</gene>
<accession>A0A8T1V2N8</accession>
<comment type="caution">
    <text evidence="2">The sequence shown here is derived from an EMBL/GenBank/DDBJ whole genome shotgun (WGS) entry which is preliminary data.</text>
</comment>
<feature type="compositionally biased region" description="Low complexity" evidence="1">
    <location>
        <begin position="219"/>
        <end position="228"/>
    </location>
</feature>
<proteinExistence type="predicted"/>
<evidence type="ECO:0000313" key="3">
    <source>
        <dbReference type="Proteomes" id="UP000694044"/>
    </source>
</evidence>